<organism evidence="1">
    <name type="scientific">Mucor ambiguus</name>
    <dbReference type="NCBI Taxonomy" id="91626"/>
    <lineage>
        <taxon>Eukaryota</taxon>
        <taxon>Fungi</taxon>
        <taxon>Fungi incertae sedis</taxon>
        <taxon>Mucoromycota</taxon>
        <taxon>Mucoromycotina</taxon>
        <taxon>Mucoromycetes</taxon>
        <taxon>Mucorales</taxon>
        <taxon>Mucorineae</taxon>
        <taxon>Mucoraceae</taxon>
        <taxon>Mucor</taxon>
    </lineage>
</organism>
<dbReference type="EMBL" id="DF836312">
    <property type="protein sequence ID" value="GAN02514.1"/>
    <property type="molecule type" value="Genomic_DNA"/>
</dbReference>
<dbReference type="OrthoDB" id="2297653at2759"/>
<dbReference type="STRING" id="91626.A0A0C9M6R4"/>
<proteinExistence type="predicted"/>
<evidence type="ECO:0000313" key="2">
    <source>
        <dbReference type="Proteomes" id="UP000053815"/>
    </source>
</evidence>
<reference evidence="1" key="1">
    <citation type="submission" date="2014-09" db="EMBL/GenBank/DDBJ databases">
        <title>Draft genome sequence of an oleaginous Mucoromycotina fungus Mucor ambiguus NBRC6742.</title>
        <authorList>
            <person name="Takeda I."/>
            <person name="Yamane N."/>
            <person name="Morita T."/>
            <person name="Tamano K."/>
            <person name="Machida M."/>
            <person name="Baker S."/>
            <person name="Koike H."/>
        </authorList>
    </citation>
    <scope>NUCLEOTIDE SEQUENCE</scope>
    <source>
        <strain evidence="1">NBRC 6742</strain>
    </source>
</reference>
<evidence type="ECO:0000313" key="1">
    <source>
        <dbReference type="EMBL" id="GAN02514.1"/>
    </source>
</evidence>
<dbReference type="Proteomes" id="UP000053815">
    <property type="component" value="Unassembled WGS sequence"/>
</dbReference>
<accession>A0A0C9M6R4</accession>
<dbReference type="AlphaFoldDB" id="A0A0C9M6R4"/>
<gene>
    <name evidence="1" type="ORF">MAM1_0023d01958</name>
</gene>
<name>A0A0C9M6R4_9FUNG</name>
<keyword evidence="2" id="KW-1185">Reference proteome</keyword>
<sequence length="76" mass="8712">MKLRDKKKRVVDNIKQQDVKPAFTIAESLTPISHGAEAFDIDIKQEDTEEHSSTLQQSMVELDKADYYYCCDICGE</sequence>
<protein>
    <submittedName>
        <fullName evidence="1">Uncharacterized protein</fullName>
    </submittedName>
</protein>